<comment type="subcellular location">
    <subcellularLocation>
        <location evidence="1">Membrane</location>
        <topology evidence="1">Multi-pass membrane protein</topology>
    </subcellularLocation>
</comment>
<keyword evidence="8" id="KW-1185">Reference proteome</keyword>
<evidence type="ECO:0000313" key="7">
    <source>
        <dbReference type="EMBL" id="MBP0446366.1"/>
    </source>
</evidence>
<feature type="transmembrane region" description="Helical" evidence="6">
    <location>
        <begin position="6"/>
        <end position="26"/>
    </location>
</feature>
<keyword evidence="5 6" id="KW-0472">Membrane</keyword>
<dbReference type="NCBIfam" id="TIGR03718">
    <property type="entry name" value="R_switched_Alx"/>
    <property type="match status" value="1"/>
</dbReference>
<accession>A0ABS4AHL9</accession>
<dbReference type="RefSeq" id="WP_209380633.1">
    <property type="nucleotide sequence ID" value="NZ_JAGIZB010000016.1"/>
</dbReference>
<dbReference type="InterPro" id="IPR005496">
    <property type="entry name" value="Integral_membrane_TerC"/>
</dbReference>
<feature type="transmembrane region" description="Helical" evidence="6">
    <location>
        <begin position="80"/>
        <end position="102"/>
    </location>
</feature>
<comment type="similarity">
    <text evidence="2">Belongs to the TerC family.</text>
</comment>
<protein>
    <submittedName>
        <fullName evidence="7">TerC family protein</fullName>
    </submittedName>
</protein>
<organism evidence="7 8">
    <name type="scientific">Pararoseomonas baculiformis</name>
    <dbReference type="NCBI Taxonomy" id="2820812"/>
    <lineage>
        <taxon>Bacteria</taxon>
        <taxon>Pseudomonadati</taxon>
        <taxon>Pseudomonadota</taxon>
        <taxon>Alphaproteobacteria</taxon>
        <taxon>Acetobacterales</taxon>
        <taxon>Acetobacteraceae</taxon>
        <taxon>Pararoseomonas</taxon>
    </lineage>
</organism>
<dbReference type="Pfam" id="PF03741">
    <property type="entry name" value="TerC"/>
    <property type="match status" value="1"/>
</dbReference>
<evidence type="ECO:0000256" key="3">
    <source>
        <dbReference type="ARBA" id="ARBA00022692"/>
    </source>
</evidence>
<reference evidence="7 8" key="1">
    <citation type="submission" date="2021-03" db="EMBL/GenBank/DDBJ databases">
        <authorList>
            <person name="So Y."/>
        </authorList>
    </citation>
    <scope>NUCLEOTIDE SEQUENCE [LARGE SCALE GENOMIC DNA]</scope>
    <source>
        <strain evidence="7 8">SSH11</strain>
    </source>
</reference>
<dbReference type="PANTHER" id="PTHR30238">
    <property type="entry name" value="MEMBRANE BOUND PREDICTED REDOX MODULATOR"/>
    <property type="match status" value="1"/>
</dbReference>
<evidence type="ECO:0000313" key="8">
    <source>
        <dbReference type="Proteomes" id="UP000681594"/>
    </source>
</evidence>
<evidence type="ECO:0000256" key="1">
    <source>
        <dbReference type="ARBA" id="ARBA00004141"/>
    </source>
</evidence>
<feature type="transmembrane region" description="Helical" evidence="6">
    <location>
        <begin position="293"/>
        <end position="313"/>
    </location>
</feature>
<feature type="transmembrane region" description="Helical" evidence="6">
    <location>
        <begin position="205"/>
        <end position="229"/>
    </location>
</feature>
<evidence type="ECO:0000256" key="5">
    <source>
        <dbReference type="ARBA" id="ARBA00023136"/>
    </source>
</evidence>
<proteinExistence type="inferred from homology"/>
<name>A0ABS4AHL9_9PROT</name>
<sequence>MEASLSFWILFNAAVLGLLLLDLGVFAKKDANGDPAPVPVRTAIIKSAAYITLALVFFAWLRMSYGATPEERSAKSLEFLTGYVIEWSLSVDNIFVFILLFAKFGVPAAYQHRVLFWGILGALVMRGIMILVGTALMREFDWIMIVFGLFLIWSGWKMLRAADEEADPTDSPILLWLRRHLPVTDGFRGNAFTVREAGKLMVTPLALVLILVELTDLLFALDSIPAIFAVSTDPFIVYTANVFAILGLRAMYFALAGIIHRFKYLKHGLSIVLMIVGAKMLANWFAGGKAVPVEYALALTASIIAGSVVLSLWKTRNNPALEEVPPMAEQPRG</sequence>
<feature type="transmembrane region" description="Helical" evidence="6">
    <location>
        <begin position="235"/>
        <end position="255"/>
    </location>
</feature>
<evidence type="ECO:0000256" key="6">
    <source>
        <dbReference type="SAM" id="Phobius"/>
    </source>
</evidence>
<comment type="caution">
    <text evidence="7">The sequence shown here is derived from an EMBL/GenBank/DDBJ whole genome shotgun (WGS) entry which is preliminary data.</text>
</comment>
<gene>
    <name evidence="7" type="ORF">J8J14_16450</name>
</gene>
<dbReference type="EMBL" id="JAGIZB010000016">
    <property type="protein sequence ID" value="MBP0446366.1"/>
    <property type="molecule type" value="Genomic_DNA"/>
</dbReference>
<keyword evidence="4 6" id="KW-1133">Transmembrane helix</keyword>
<dbReference type="InterPro" id="IPR022369">
    <property type="entry name" value="Integral_membrane_TerC_rswitch"/>
</dbReference>
<dbReference type="Proteomes" id="UP000681594">
    <property type="component" value="Unassembled WGS sequence"/>
</dbReference>
<evidence type="ECO:0000256" key="2">
    <source>
        <dbReference type="ARBA" id="ARBA00007511"/>
    </source>
</evidence>
<feature type="transmembrane region" description="Helical" evidence="6">
    <location>
        <begin position="267"/>
        <end position="287"/>
    </location>
</feature>
<feature type="transmembrane region" description="Helical" evidence="6">
    <location>
        <begin position="142"/>
        <end position="159"/>
    </location>
</feature>
<evidence type="ECO:0000256" key="4">
    <source>
        <dbReference type="ARBA" id="ARBA00022989"/>
    </source>
</evidence>
<dbReference type="PANTHER" id="PTHR30238:SF0">
    <property type="entry name" value="THYLAKOID MEMBRANE PROTEIN TERC, CHLOROPLASTIC"/>
    <property type="match status" value="1"/>
</dbReference>
<feature type="transmembrane region" description="Helical" evidence="6">
    <location>
        <begin position="38"/>
        <end position="60"/>
    </location>
</feature>
<feature type="transmembrane region" description="Helical" evidence="6">
    <location>
        <begin position="114"/>
        <end position="136"/>
    </location>
</feature>
<keyword evidence="3 6" id="KW-0812">Transmembrane</keyword>